<keyword evidence="5" id="KW-0456">Lyase</keyword>
<dbReference type="Pfam" id="PF01967">
    <property type="entry name" value="MoaC"/>
    <property type="match status" value="1"/>
</dbReference>
<organism evidence="8">
    <name type="scientific">Leptocylindrus danicus</name>
    <dbReference type="NCBI Taxonomy" id="163516"/>
    <lineage>
        <taxon>Eukaryota</taxon>
        <taxon>Sar</taxon>
        <taxon>Stramenopiles</taxon>
        <taxon>Ochrophyta</taxon>
        <taxon>Bacillariophyta</taxon>
        <taxon>Coscinodiscophyceae</taxon>
        <taxon>Chaetocerotophycidae</taxon>
        <taxon>Leptocylindrales</taxon>
        <taxon>Leptocylindraceae</taxon>
        <taxon>Leptocylindrus</taxon>
    </lineage>
</organism>
<dbReference type="GO" id="GO:0006777">
    <property type="term" value="P:Mo-molybdopterin cofactor biosynthetic process"/>
    <property type="evidence" value="ECO:0007669"/>
    <property type="project" value="UniProtKB-KW"/>
</dbReference>
<dbReference type="GO" id="GO:0061798">
    <property type="term" value="F:GTP 3',8'-cyclase activity"/>
    <property type="evidence" value="ECO:0007669"/>
    <property type="project" value="TreeGrafter"/>
</dbReference>
<evidence type="ECO:0000256" key="4">
    <source>
        <dbReference type="ARBA" id="ARBA00023150"/>
    </source>
</evidence>
<dbReference type="SUPFAM" id="SSF55040">
    <property type="entry name" value="Molybdenum cofactor biosynthesis protein C, MoaC"/>
    <property type="match status" value="1"/>
</dbReference>
<proteinExistence type="predicted"/>
<feature type="domain" description="Molybdopterin cofactor biosynthesis C (MoaC)" evidence="7">
    <location>
        <begin position="154"/>
        <end position="294"/>
    </location>
</feature>
<dbReference type="InterPro" id="IPR050105">
    <property type="entry name" value="MoCo_biosynth_MoaA/MoaC"/>
</dbReference>
<evidence type="ECO:0000259" key="7">
    <source>
        <dbReference type="Pfam" id="PF01967"/>
    </source>
</evidence>
<comment type="catalytic activity">
    <reaction evidence="1">
        <text>(8S)-3',8-cyclo-7,8-dihydroguanosine 5'-triphosphate = cyclic pyranopterin phosphate + diphosphate</text>
        <dbReference type="Rhea" id="RHEA:49580"/>
        <dbReference type="ChEBI" id="CHEBI:33019"/>
        <dbReference type="ChEBI" id="CHEBI:59648"/>
        <dbReference type="ChEBI" id="CHEBI:131766"/>
        <dbReference type="EC" id="4.6.1.17"/>
    </reaction>
</comment>
<gene>
    <name evidence="8" type="ORF">LDAN0321_LOCUS7530</name>
</gene>
<sequence length="300" mass="32958">MVLQRICPHMLVRRQRRLLPVFAAQGACSITLPPCRSFASDHNKDAESSHKMYKEQLQELQEEREALYAFSKEEIHHWSTSVSMKSNNNDETATLQETIEKLQREAAYTNTNSGNDDVSINNEEGGDNGSSLVMPEEDGSAFTHLTTGGSKATMVDVGDKTVTRRTAKARTKVWFPPEVMSAFASYGGTSSEVIGPKGPIFETARLAGIMGAKRTSDLIPLCHPLPLDRVNVEISLENNCAVIECECRVTHKTGVEMEALAGASIAALTIYDMVKAVSHDVRIEETRLVSKSGGKRDVEE</sequence>
<protein>
    <recommendedName>
        <fullName evidence="3">cyclic pyranopterin monophosphate synthase</fullName>
        <ecNumber evidence="3">4.6.1.17</ecNumber>
    </recommendedName>
</protein>
<comment type="pathway">
    <text evidence="2">Cofactor biosynthesis; molybdopterin biosynthesis.</text>
</comment>
<name>A0A7S2P0Z1_9STRA</name>
<keyword evidence="4" id="KW-0501">Molybdenum cofactor biosynthesis</keyword>
<dbReference type="InterPro" id="IPR023045">
    <property type="entry name" value="MoaC"/>
</dbReference>
<dbReference type="NCBIfam" id="TIGR00581">
    <property type="entry name" value="moaC"/>
    <property type="match status" value="1"/>
</dbReference>
<evidence type="ECO:0000256" key="6">
    <source>
        <dbReference type="SAM" id="Coils"/>
    </source>
</evidence>
<evidence type="ECO:0000256" key="1">
    <source>
        <dbReference type="ARBA" id="ARBA00001637"/>
    </source>
</evidence>
<dbReference type="InterPro" id="IPR002820">
    <property type="entry name" value="Mopterin_CF_biosynth-C_dom"/>
</dbReference>
<dbReference type="CDD" id="cd01420">
    <property type="entry name" value="MoaC_PE"/>
    <property type="match status" value="1"/>
</dbReference>
<dbReference type="PANTHER" id="PTHR22960:SF0">
    <property type="entry name" value="MOLYBDENUM COFACTOR BIOSYNTHESIS PROTEIN 1"/>
    <property type="match status" value="1"/>
</dbReference>
<dbReference type="Gene3D" id="3.30.70.640">
    <property type="entry name" value="Molybdopterin cofactor biosynthesis C (MoaC) domain"/>
    <property type="match status" value="1"/>
</dbReference>
<dbReference type="PANTHER" id="PTHR22960">
    <property type="entry name" value="MOLYBDOPTERIN COFACTOR SYNTHESIS PROTEIN A"/>
    <property type="match status" value="1"/>
</dbReference>
<dbReference type="EC" id="4.6.1.17" evidence="3"/>
<accession>A0A7S2P0Z1</accession>
<evidence type="ECO:0000256" key="2">
    <source>
        <dbReference type="ARBA" id="ARBA00005046"/>
    </source>
</evidence>
<evidence type="ECO:0000256" key="3">
    <source>
        <dbReference type="ARBA" id="ARBA00012575"/>
    </source>
</evidence>
<reference evidence="8" key="1">
    <citation type="submission" date="2021-01" db="EMBL/GenBank/DDBJ databases">
        <authorList>
            <person name="Corre E."/>
            <person name="Pelletier E."/>
            <person name="Niang G."/>
            <person name="Scheremetjew M."/>
            <person name="Finn R."/>
            <person name="Kale V."/>
            <person name="Holt S."/>
            <person name="Cochrane G."/>
            <person name="Meng A."/>
            <person name="Brown T."/>
            <person name="Cohen L."/>
        </authorList>
    </citation>
    <scope>NUCLEOTIDE SEQUENCE</scope>
    <source>
        <strain evidence="8">B650</strain>
    </source>
</reference>
<dbReference type="NCBIfam" id="NF006870">
    <property type="entry name" value="PRK09364.1"/>
    <property type="match status" value="1"/>
</dbReference>
<dbReference type="AlphaFoldDB" id="A0A7S2P0Z1"/>
<evidence type="ECO:0000256" key="5">
    <source>
        <dbReference type="ARBA" id="ARBA00023239"/>
    </source>
</evidence>
<feature type="coiled-coil region" evidence="6">
    <location>
        <begin position="43"/>
        <end position="105"/>
    </location>
</feature>
<dbReference type="UniPathway" id="UPA00344"/>
<evidence type="ECO:0000313" key="8">
    <source>
        <dbReference type="EMBL" id="CAD9571470.1"/>
    </source>
</evidence>
<dbReference type="InterPro" id="IPR047594">
    <property type="entry name" value="MoaC_bact/euk"/>
</dbReference>
<dbReference type="GO" id="GO:0061799">
    <property type="term" value="F:cyclic pyranopterin monophosphate synthase activity"/>
    <property type="evidence" value="ECO:0007669"/>
    <property type="project" value="UniProtKB-EC"/>
</dbReference>
<dbReference type="InterPro" id="IPR036522">
    <property type="entry name" value="MoaC_sf"/>
</dbReference>
<keyword evidence="6" id="KW-0175">Coiled coil</keyword>
<dbReference type="EMBL" id="HBGY01011882">
    <property type="protein sequence ID" value="CAD9571470.1"/>
    <property type="molecule type" value="Transcribed_RNA"/>
</dbReference>